<dbReference type="EMBL" id="JAGKQM010000003">
    <property type="protein sequence ID" value="KAH0932127.1"/>
    <property type="molecule type" value="Genomic_DNA"/>
</dbReference>
<evidence type="ECO:0000256" key="1">
    <source>
        <dbReference type="SAM" id="MobiDB-lite"/>
    </source>
</evidence>
<protein>
    <submittedName>
        <fullName evidence="2">Uncharacterized protein</fullName>
    </submittedName>
</protein>
<evidence type="ECO:0000313" key="3">
    <source>
        <dbReference type="Proteomes" id="UP000824890"/>
    </source>
</evidence>
<accession>A0ABQ8DRY8</accession>
<reference evidence="2 3" key="1">
    <citation type="submission" date="2021-05" db="EMBL/GenBank/DDBJ databases">
        <title>Genome Assembly of Synthetic Allotetraploid Brassica napus Reveals Homoeologous Exchanges between Subgenomes.</title>
        <authorList>
            <person name="Davis J.T."/>
        </authorList>
    </citation>
    <scope>NUCLEOTIDE SEQUENCE [LARGE SCALE GENOMIC DNA]</scope>
    <source>
        <strain evidence="3">cv. Da-Ae</strain>
        <tissue evidence="2">Seedling</tissue>
    </source>
</reference>
<feature type="region of interest" description="Disordered" evidence="1">
    <location>
        <begin position="1"/>
        <end position="20"/>
    </location>
</feature>
<dbReference type="Proteomes" id="UP000824890">
    <property type="component" value="Unassembled WGS sequence"/>
</dbReference>
<sequence length="214" mass="23711">MGFNERSGERSKPATEPPPLILHHRSSVFVVVWSSSSLERKDRNPPLIGTHHQSKPTTDRTPPPRTTTLALHTVSPPSALVISFSRGIETHHDRSSSLVSILRLLSVLTVSPSSLLVFAGRRTMQDHSDDECLGRHGVSAVGLSALAHDLFNLEITSQVLSLLLFFSSQLNLRDKEVTRRAVTRVLYAIVLYVCDKMGLYVGHEMVLSQARFNP</sequence>
<keyword evidence="3" id="KW-1185">Reference proteome</keyword>
<proteinExistence type="predicted"/>
<gene>
    <name evidence="2" type="ORF">HID58_009244</name>
</gene>
<comment type="caution">
    <text evidence="2">The sequence shown here is derived from an EMBL/GenBank/DDBJ whole genome shotgun (WGS) entry which is preliminary data.</text>
</comment>
<evidence type="ECO:0000313" key="2">
    <source>
        <dbReference type="EMBL" id="KAH0932127.1"/>
    </source>
</evidence>
<feature type="region of interest" description="Disordered" evidence="1">
    <location>
        <begin position="40"/>
        <end position="65"/>
    </location>
</feature>
<name>A0ABQ8DRY8_BRANA</name>
<organism evidence="2 3">
    <name type="scientific">Brassica napus</name>
    <name type="common">Rape</name>
    <dbReference type="NCBI Taxonomy" id="3708"/>
    <lineage>
        <taxon>Eukaryota</taxon>
        <taxon>Viridiplantae</taxon>
        <taxon>Streptophyta</taxon>
        <taxon>Embryophyta</taxon>
        <taxon>Tracheophyta</taxon>
        <taxon>Spermatophyta</taxon>
        <taxon>Magnoliopsida</taxon>
        <taxon>eudicotyledons</taxon>
        <taxon>Gunneridae</taxon>
        <taxon>Pentapetalae</taxon>
        <taxon>rosids</taxon>
        <taxon>malvids</taxon>
        <taxon>Brassicales</taxon>
        <taxon>Brassicaceae</taxon>
        <taxon>Brassiceae</taxon>
        <taxon>Brassica</taxon>
    </lineage>
</organism>
<feature type="compositionally biased region" description="Basic and acidic residues" evidence="1">
    <location>
        <begin position="1"/>
        <end position="13"/>
    </location>
</feature>